<accession>A0A4R2B3I2</accession>
<reference evidence="1 2" key="1">
    <citation type="journal article" date="2015" name="Stand. Genomic Sci.">
        <title>Genomic Encyclopedia of Bacterial and Archaeal Type Strains, Phase III: the genomes of soil and plant-associated and newly described type strains.</title>
        <authorList>
            <person name="Whitman W.B."/>
            <person name="Woyke T."/>
            <person name="Klenk H.P."/>
            <person name="Zhou Y."/>
            <person name="Lilburn T.G."/>
            <person name="Beck B.J."/>
            <person name="De Vos P."/>
            <person name="Vandamme P."/>
            <person name="Eisen J.A."/>
            <person name="Garrity G."/>
            <person name="Hugenholtz P."/>
            <person name="Kyrpides N.C."/>
        </authorList>
    </citation>
    <scope>NUCLEOTIDE SEQUENCE [LARGE SCALE GENOMIC DNA]</scope>
    <source>
        <strain evidence="1 2">CV53</strain>
    </source>
</reference>
<proteinExistence type="predicted"/>
<name>A0A4R2B3I2_9BACI</name>
<organism evidence="1 2">
    <name type="scientific">Mesobacillus foraminis</name>
    <dbReference type="NCBI Taxonomy" id="279826"/>
    <lineage>
        <taxon>Bacteria</taxon>
        <taxon>Bacillati</taxon>
        <taxon>Bacillota</taxon>
        <taxon>Bacilli</taxon>
        <taxon>Bacillales</taxon>
        <taxon>Bacillaceae</taxon>
        <taxon>Mesobacillus</taxon>
    </lineage>
</organism>
<dbReference type="EMBL" id="SLVV01000013">
    <property type="protein sequence ID" value="TCN21177.1"/>
    <property type="molecule type" value="Genomic_DNA"/>
</dbReference>
<evidence type="ECO:0000313" key="2">
    <source>
        <dbReference type="Proteomes" id="UP000295689"/>
    </source>
</evidence>
<sequence length="114" mass="13031">MADSNVKVKVNKNEFVWDQEKGLFTFDGASALLFWDSAIELFLKTIEEVSGSDVSKTVYEATGYRMGHLVSSYYKGRTDIEQLLEEYSDIYKMQVGETLLSQIIRLAKKEPLFS</sequence>
<evidence type="ECO:0000313" key="1">
    <source>
        <dbReference type="EMBL" id="TCN21177.1"/>
    </source>
</evidence>
<protein>
    <submittedName>
        <fullName evidence="1">Uncharacterized protein</fullName>
    </submittedName>
</protein>
<keyword evidence="2" id="KW-1185">Reference proteome</keyword>
<dbReference type="RefSeq" id="WP_132010858.1">
    <property type="nucleotide sequence ID" value="NZ_JABUHM010000010.1"/>
</dbReference>
<dbReference type="AlphaFoldDB" id="A0A4R2B3I2"/>
<gene>
    <name evidence="1" type="ORF">EV146_113101</name>
</gene>
<comment type="caution">
    <text evidence="1">The sequence shown here is derived from an EMBL/GenBank/DDBJ whole genome shotgun (WGS) entry which is preliminary data.</text>
</comment>
<dbReference type="Proteomes" id="UP000295689">
    <property type="component" value="Unassembled WGS sequence"/>
</dbReference>